<dbReference type="Proteomes" id="UP001458880">
    <property type="component" value="Unassembled WGS sequence"/>
</dbReference>
<evidence type="ECO:0000313" key="4">
    <source>
        <dbReference type="Proteomes" id="UP001458880"/>
    </source>
</evidence>
<evidence type="ECO:0000313" key="3">
    <source>
        <dbReference type="EMBL" id="KAK9737392.1"/>
    </source>
</evidence>
<evidence type="ECO:0000256" key="1">
    <source>
        <dbReference type="SAM" id="SignalP"/>
    </source>
</evidence>
<reference evidence="3 4" key="2">
    <citation type="journal article" date="2024" name="BMC Genomics">
        <title>De novo assembly and annotation of Popillia japonica's genome with initial clues to its potential as an invasive pest.</title>
        <authorList>
            <person name="Cucini C."/>
            <person name="Boschi S."/>
            <person name="Funari R."/>
            <person name="Cardaioli E."/>
            <person name="Iannotti N."/>
            <person name="Marturano G."/>
            <person name="Paoli F."/>
            <person name="Bruttini M."/>
            <person name="Carapelli A."/>
            <person name="Frati F."/>
            <person name="Nardi F."/>
        </authorList>
    </citation>
    <scope>NUCLEOTIDE SEQUENCE [LARGE SCALE GENOMIC DNA]</scope>
    <source>
        <strain evidence="3">DMR45628</strain>
    </source>
</reference>
<name>A0AAW1LTQ3_POPJA</name>
<dbReference type="GO" id="GO:0006629">
    <property type="term" value="P:lipid metabolic process"/>
    <property type="evidence" value="ECO:0007669"/>
    <property type="project" value="InterPro"/>
</dbReference>
<proteinExistence type="predicted"/>
<dbReference type="SUPFAM" id="SSF53474">
    <property type="entry name" value="alpha/beta-Hydrolases"/>
    <property type="match status" value="2"/>
</dbReference>
<dbReference type="EMBL" id="JASPKY010000100">
    <property type="protein sequence ID" value="KAK9737392.1"/>
    <property type="molecule type" value="Genomic_DNA"/>
</dbReference>
<evidence type="ECO:0000259" key="2">
    <source>
        <dbReference type="Pfam" id="PF04083"/>
    </source>
</evidence>
<dbReference type="PANTHER" id="PTHR11005">
    <property type="entry name" value="LYSOSOMAL ACID LIPASE-RELATED"/>
    <property type="match status" value="1"/>
</dbReference>
<feature type="signal peptide" evidence="1">
    <location>
        <begin position="1"/>
        <end position="21"/>
    </location>
</feature>
<protein>
    <submittedName>
        <fullName evidence="3">Alpha/beta-hydrolase lipase region</fullName>
    </submittedName>
</protein>
<organism evidence="3 4">
    <name type="scientific">Popillia japonica</name>
    <name type="common">Japanese beetle</name>
    <dbReference type="NCBI Taxonomy" id="7064"/>
    <lineage>
        <taxon>Eukaryota</taxon>
        <taxon>Metazoa</taxon>
        <taxon>Ecdysozoa</taxon>
        <taxon>Arthropoda</taxon>
        <taxon>Hexapoda</taxon>
        <taxon>Insecta</taxon>
        <taxon>Pterygota</taxon>
        <taxon>Neoptera</taxon>
        <taxon>Endopterygota</taxon>
        <taxon>Coleoptera</taxon>
        <taxon>Polyphaga</taxon>
        <taxon>Scarabaeiformia</taxon>
        <taxon>Scarabaeidae</taxon>
        <taxon>Rutelinae</taxon>
        <taxon>Popillia</taxon>
    </lineage>
</organism>
<gene>
    <name evidence="3" type="ORF">QE152_g10748</name>
</gene>
<keyword evidence="4" id="KW-1185">Reference proteome</keyword>
<dbReference type="AlphaFoldDB" id="A0AAW1LTQ3"/>
<dbReference type="Gene3D" id="3.40.50.1820">
    <property type="entry name" value="alpha/beta hydrolase"/>
    <property type="match status" value="2"/>
</dbReference>
<sequence length="474" mass="52917">MYKQAQFGLLLILISIDLILSLTAPNNVCKTFEGYYTNKDCYYNADQISEVPDIVKRHNYSLEEYEVTTTDGYILKIFRIPNGDPQSQPVLLQHAILASSPAGAAATRNSSGYILKIFRIPNGDPQSQPVLLQHAILASSVNFLIIGNHSLGFILANEGYDVWLGNFRGTRYFQQAQISEAPDIPTGTNTSKNPIKSIGILASTNLGITTFDELGHYDVAATIDLIHKTTNKSTIYIGYSLGAIAGHVYSSVYPDEAPTKIKVMISMAPATLIETSQSILRFLRPFWSTLQKLIIAQNHGELFARNGPLIKYIRSVCFPYPHQLKMCLGFIQLAFGLNEDQINPETLPVTLYHDGDSTSIKTVVHLSQVAASRKFRKFDYGEFMNLEIYNSSSPPVYNLTAIKVPNHLIYGKGDFVAGKKAVSDLYQRLSKIGRKYGVYAVKHDSFAHTDFIIGRDVKKLVYDHIVEFLKKIKN</sequence>
<dbReference type="Pfam" id="PF04083">
    <property type="entry name" value="Abhydro_lipase"/>
    <property type="match status" value="2"/>
</dbReference>
<feature type="domain" description="Partial AB-hydrolase lipase" evidence="2">
    <location>
        <begin position="51"/>
        <end position="100"/>
    </location>
</feature>
<keyword evidence="1" id="KW-0732">Signal</keyword>
<dbReference type="EMBL" id="JASPKY010000100">
    <property type="protein sequence ID" value="KAK9737391.1"/>
    <property type="molecule type" value="Genomic_DNA"/>
</dbReference>
<dbReference type="InterPro" id="IPR029058">
    <property type="entry name" value="AB_hydrolase_fold"/>
</dbReference>
<comment type="caution">
    <text evidence="3">The sequence shown here is derived from an EMBL/GenBank/DDBJ whole genome shotgun (WGS) entry which is preliminary data.</text>
</comment>
<accession>A0AAW1LTQ3</accession>
<feature type="domain" description="Partial AB-hydrolase lipase" evidence="2">
    <location>
        <begin position="112"/>
        <end position="145"/>
    </location>
</feature>
<feature type="chain" id="PRO_5044717958" evidence="1">
    <location>
        <begin position="22"/>
        <end position="474"/>
    </location>
</feature>
<dbReference type="InterPro" id="IPR006693">
    <property type="entry name" value="AB_hydrolase_lipase"/>
</dbReference>
<reference evidence="3" key="1">
    <citation type="submission" date="2023-05" db="EMBL/GenBank/DDBJ databases">
        <authorList>
            <person name="Nardi F."/>
            <person name="Carapelli A."/>
            <person name="Cucini C."/>
        </authorList>
    </citation>
    <scope>NUCLEOTIDE SEQUENCE</scope>
    <source>
        <strain evidence="3">DMR45628</strain>
        <tissue evidence="3">Testes</tissue>
    </source>
</reference>